<reference evidence="13 14" key="3">
    <citation type="submission" date="2018-08" db="EMBL/GenBank/DDBJ databases">
        <title>A genome reference for cultivated species of the human gut microbiota.</title>
        <authorList>
            <person name="Zou Y."/>
            <person name="Xue W."/>
            <person name="Luo G."/>
        </authorList>
    </citation>
    <scope>NUCLEOTIDE SEQUENCE [LARGE SCALE GENOMIC DNA]</scope>
    <source>
        <strain evidence="9 13">AF28-15</strain>
        <strain evidence="10 14">AM27-11</strain>
    </source>
</reference>
<organism evidence="7 11">
    <name type="scientific">Roseburia inulinivorans</name>
    <dbReference type="NCBI Taxonomy" id="360807"/>
    <lineage>
        <taxon>Bacteria</taxon>
        <taxon>Bacillati</taxon>
        <taxon>Bacillota</taxon>
        <taxon>Clostridia</taxon>
        <taxon>Lachnospirales</taxon>
        <taxon>Lachnospiraceae</taxon>
        <taxon>Roseburia</taxon>
    </lineage>
</organism>
<dbReference type="Gene3D" id="1.20.1440.20">
    <property type="entry name" value="LemA-like domain"/>
    <property type="match status" value="1"/>
</dbReference>
<evidence type="ECO:0000313" key="7">
    <source>
        <dbReference type="EMBL" id="CRL41745.1"/>
    </source>
</evidence>
<evidence type="ECO:0000313" key="11">
    <source>
        <dbReference type="Proteomes" id="UP000049828"/>
    </source>
</evidence>
<proteinExistence type="inferred from homology"/>
<evidence type="ECO:0000256" key="1">
    <source>
        <dbReference type="ARBA" id="ARBA00004167"/>
    </source>
</evidence>
<evidence type="ECO:0000313" key="9">
    <source>
        <dbReference type="EMBL" id="RGQ45842.1"/>
    </source>
</evidence>
<evidence type="ECO:0000313" key="10">
    <source>
        <dbReference type="EMBL" id="RHE97031.1"/>
    </source>
</evidence>
<dbReference type="EMBL" id="CYYR01000026">
    <property type="protein sequence ID" value="CUO38655.1"/>
    <property type="molecule type" value="Genomic_DNA"/>
</dbReference>
<dbReference type="OrthoDB" id="9804152at2"/>
<gene>
    <name evidence="10" type="ORF">DW707_10360</name>
    <name evidence="9" type="ORF">DWY96_14680</name>
    <name evidence="8" type="ORF">ERS852392_03009</name>
    <name evidence="7" type="ORF">RIL183_29491</name>
</gene>
<dbReference type="EMBL" id="QRTF01000042">
    <property type="protein sequence ID" value="RGQ45842.1"/>
    <property type="molecule type" value="Genomic_DNA"/>
</dbReference>
<evidence type="ECO:0000313" key="14">
    <source>
        <dbReference type="Proteomes" id="UP000286271"/>
    </source>
</evidence>
<evidence type="ECO:0000256" key="3">
    <source>
        <dbReference type="ARBA" id="ARBA00022692"/>
    </source>
</evidence>
<keyword evidence="5 6" id="KW-0472">Membrane</keyword>
<evidence type="ECO:0000313" key="13">
    <source>
        <dbReference type="Proteomes" id="UP000283738"/>
    </source>
</evidence>
<keyword evidence="3 6" id="KW-0812">Transmembrane</keyword>
<accession>A0A0M6WVW3</accession>
<feature type="transmembrane region" description="Helical" evidence="6">
    <location>
        <begin position="6"/>
        <end position="24"/>
    </location>
</feature>
<evidence type="ECO:0000256" key="5">
    <source>
        <dbReference type="ARBA" id="ARBA00023136"/>
    </source>
</evidence>
<reference evidence="11" key="2">
    <citation type="submission" date="2015-05" db="EMBL/GenBank/DDBJ databases">
        <authorList>
            <consortium name="Pathogen Informatics"/>
        </authorList>
    </citation>
    <scope>NUCLEOTIDE SEQUENCE [LARGE SCALE GENOMIC DNA]</scope>
    <source>
        <strain evidence="8 12">2789STDY5608835</strain>
        <strain evidence="11">L1-83</strain>
    </source>
</reference>
<dbReference type="RefSeq" id="WP_021922861.1">
    <property type="nucleotide sequence ID" value="NZ_CAKZTK010000040.1"/>
</dbReference>
<evidence type="ECO:0000256" key="6">
    <source>
        <dbReference type="SAM" id="Phobius"/>
    </source>
</evidence>
<comment type="subcellular location">
    <subcellularLocation>
        <location evidence="1">Membrane</location>
        <topology evidence="1">Single-pass membrane protein</topology>
    </subcellularLocation>
</comment>
<sequence>MLGMEILVIIGLILLLLVLWIISVQRKFAVMDGNIQNAMNQIGVQISSRFDALFAVLDLMKGYAADDIQPLMERAAARRSVITARSAPEEVSEQEQVIEETVKSIRLAAERNPLLCADKNYTKCMDAVECYGRMVYTSRLIYNDSVTKLNSALGMFPTNVIAGILGFHKREYLSQKGD</sequence>
<dbReference type="AlphaFoldDB" id="A0A0M6WVW3"/>
<dbReference type="InterPro" id="IPR023353">
    <property type="entry name" value="LemA-like_dom_sf"/>
</dbReference>
<dbReference type="STRING" id="360807.ERS852392_03009"/>
<keyword evidence="4 6" id="KW-1133">Transmembrane helix</keyword>
<dbReference type="Pfam" id="PF04011">
    <property type="entry name" value="LemA"/>
    <property type="match status" value="1"/>
</dbReference>
<evidence type="ECO:0000313" key="8">
    <source>
        <dbReference type="EMBL" id="CUO38655.1"/>
    </source>
</evidence>
<dbReference type="PANTHER" id="PTHR34478">
    <property type="entry name" value="PROTEIN LEMA"/>
    <property type="match status" value="1"/>
</dbReference>
<reference evidence="7" key="1">
    <citation type="submission" date="2015-05" db="EMBL/GenBank/DDBJ databases">
        <authorList>
            <person name="Wang D.B."/>
            <person name="Wang M."/>
        </authorList>
    </citation>
    <scope>NUCLEOTIDE SEQUENCE [LARGE SCALE GENOMIC DNA]</scope>
    <source>
        <strain evidence="7">L1-83</strain>
    </source>
</reference>
<keyword evidence="11" id="KW-1185">Reference proteome</keyword>
<dbReference type="Proteomes" id="UP000286271">
    <property type="component" value="Unassembled WGS sequence"/>
</dbReference>
<dbReference type="EMBL" id="QSKW01000015">
    <property type="protein sequence ID" value="RHE97031.1"/>
    <property type="molecule type" value="Genomic_DNA"/>
</dbReference>
<dbReference type="GO" id="GO:0016020">
    <property type="term" value="C:membrane"/>
    <property type="evidence" value="ECO:0007669"/>
    <property type="project" value="UniProtKB-SubCell"/>
</dbReference>
<dbReference type="InterPro" id="IPR007156">
    <property type="entry name" value="MamQ_LemA"/>
</dbReference>
<name>A0A0M6WVW3_9FIRM</name>
<dbReference type="PANTHER" id="PTHR34478:SF1">
    <property type="entry name" value="PROTEIN LEMA"/>
    <property type="match status" value="1"/>
</dbReference>
<evidence type="ECO:0000256" key="2">
    <source>
        <dbReference type="ARBA" id="ARBA00008854"/>
    </source>
</evidence>
<dbReference type="Proteomes" id="UP000049828">
    <property type="component" value="Unassembled WGS sequence"/>
</dbReference>
<comment type="similarity">
    <text evidence="2">Belongs to the LemA family.</text>
</comment>
<dbReference type="SUPFAM" id="SSF140478">
    <property type="entry name" value="LemA-like"/>
    <property type="match status" value="1"/>
</dbReference>
<evidence type="ECO:0000256" key="4">
    <source>
        <dbReference type="ARBA" id="ARBA00022989"/>
    </source>
</evidence>
<dbReference type="Proteomes" id="UP000095395">
    <property type="component" value="Unassembled WGS sequence"/>
</dbReference>
<protein>
    <submittedName>
        <fullName evidence="8 9">LemA family</fullName>
    </submittedName>
    <submittedName>
        <fullName evidence="7">Uncharacterized conserved protein</fullName>
    </submittedName>
</protein>
<dbReference type="Proteomes" id="UP000283738">
    <property type="component" value="Unassembled WGS sequence"/>
</dbReference>
<dbReference type="EMBL" id="CVRS01000093">
    <property type="protein sequence ID" value="CRL41745.1"/>
    <property type="molecule type" value="Genomic_DNA"/>
</dbReference>
<evidence type="ECO:0000313" key="12">
    <source>
        <dbReference type="Proteomes" id="UP000095395"/>
    </source>
</evidence>